<feature type="transmembrane region" description="Helical" evidence="7">
    <location>
        <begin position="304"/>
        <end position="326"/>
    </location>
</feature>
<keyword evidence="4 7" id="KW-0812">Transmembrane</keyword>
<comment type="subcellular location">
    <subcellularLocation>
        <location evidence="1">Membrane</location>
        <topology evidence="1">Multi-pass membrane protein</topology>
    </subcellularLocation>
</comment>
<feature type="transmembrane region" description="Helical" evidence="7">
    <location>
        <begin position="444"/>
        <end position="466"/>
    </location>
</feature>
<feature type="transmembrane region" description="Helical" evidence="7">
    <location>
        <begin position="372"/>
        <end position="392"/>
    </location>
</feature>
<sequence>MGQSSHKKPKPSLEEVYESVPIHSGSTRWKKLFAFFGPAYLVSVGYMDPGNWATDIAGGSQFGYKLIWVLLMSNIMALLLQGLSARLGIVKQRDLAQASRETYPKFVTLILYFLAEIAIAATDLAEVLGMAIGIQLLFDIPLIWGVAITVLDTFLLLFLINKGMRKMEAFIIFMIGVIGLSFLVEILLAKPEMSEVVTGLIPSIPDDTALYIAIGIIGATVMPHNLYLHSSLVQTRKFERTREGIKQAIKHNFIDSLIALNLAFLVNAAILILAAASFFSIGLYDVAEIQDAYKLLSPLMGNKWASVLFALALIAAGQSSTITGTLSGQIVMEGYLNLRIQPWVRRIITRSIAIIPALITILLFGEGATGELLVLSQVILSLQLGFAIIPLIHFVSNKEKMGEFVIKLPTKLASWVIASIIIALNIKLVVDEISGWLLTSENPFWIWVFVVTPTILIFGVLVYITFKPIFHFTISGKTNRYSVPHKSSLKVVLPSNYNVFESIAIAVDFSDADERSITTALCLADKSTKITFIHIVESAGAFYHGKQVRDLETSADKYFLDTYRTSLEEKGYEVETILDFGVPRKKILKIINDNDFNMLVMGTHGHRTFKDIIFGTTVKNVRHNIKIPLLIVKV</sequence>
<dbReference type="AlphaFoldDB" id="A0AAV4GZY9"/>
<dbReference type="GO" id="GO:0034755">
    <property type="term" value="P:iron ion transmembrane transport"/>
    <property type="evidence" value="ECO:0007669"/>
    <property type="project" value="TreeGrafter"/>
</dbReference>
<gene>
    <name evidence="9" type="ORF">ElyMa_002560800</name>
</gene>
<evidence type="ECO:0000256" key="4">
    <source>
        <dbReference type="ARBA" id="ARBA00022692"/>
    </source>
</evidence>
<protein>
    <submittedName>
        <fullName evidence="9">Divalent metal cation transporter MntH</fullName>
    </submittedName>
</protein>
<feature type="transmembrane region" description="Helical" evidence="7">
    <location>
        <begin position="209"/>
        <end position="228"/>
    </location>
</feature>
<evidence type="ECO:0000313" key="9">
    <source>
        <dbReference type="EMBL" id="GFR90180.1"/>
    </source>
</evidence>
<feature type="transmembrane region" description="Helical" evidence="7">
    <location>
        <begin position="404"/>
        <end position="424"/>
    </location>
</feature>
<dbReference type="Pfam" id="PF01566">
    <property type="entry name" value="Nramp"/>
    <property type="match status" value="1"/>
</dbReference>
<proteinExistence type="inferred from homology"/>
<dbReference type="EMBL" id="BMAT01005273">
    <property type="protein sequence ID" value="GFR90180.1"/>
    <property type="molecule type" value="Genomic_DNA"/>
</dbReference>
<organism evidence="9 10">
    <name type="scientific">Elysia marginata</name>
    <dbReference type="NCBI Taxonomy" id="1093978"/>
    <lineage>
        <taxon>Eukaryota</taxon>
        <taxon>Metazoa</taxon>
        <taxon>Spiralia</taxon>
        <taxon>Lophotrochozoa</taxon>
        <taxon>Mollusca</taxon>
        <taxon>Gastropoda</taxon>
        <taxon>Heterobranchia</taxon>
        <taxon>Euthyneura</taxon>
        <taxon>Panpulmonata</taxon>
        <taxon>Sacoglossa</taxon>
        <taxon>Placobranchoidea</taxon>
        <taxon>Plakobranchidae</taxon>
        <taxon>Elysia</taxon>
    </lineage>
</organism>
<dbReference type="Gene3D" id="3.40.50.620">
    <property type="entry name" value="HUPs"/>
    <property type="match status" value="1"/>
</dbReference>
<keyword evidence="6 7" id="KW-0472">Membrane</keyword>
<evidence type="ECO:0000313" key="10">
    <source>
        <dbReference type="Proteomes" id="UP000762676"/>
    </source>
</evidence>
<evidence type="ECO:0000256" key="1">
    <source>
        <dbReference type="ARBA" id="ARBA00004141"/>
    </source>
</evidence>
<accession>A0AAV4GZY9</accession>
<dbReference type="PANTHER" id="PTHR11706">
    <property type="entry name" value="SOLUTE CARRIER PROTEIN FAMILY 11 MEMBER"/>
    <property type="match status" value="1"/>
</dbReference>
<feature type="transmembrane region" description="Helical" evidence="7">
    <location>
        <begin position="169"/>
        <end position="189"/>
    </location>
</feature>
<dbReference type="HAMAP" id="MF_00221">
    <property type="entry name" value="NRAMP"/>
    <property type="match status" value="1"/>
</dbReference>
<keyword evidence="3" id="KW-0813">Transport</keyword>
<feature type="transmembrane region" description="Helical" evidence="7">
    <location>
        <begin position="109"/>
        <end position="136"/>
    </location>
</feature>
<feature type="domain" description="UspA" evidence="8">
    <location>
        <begin position="501"/>
        <end position="633"/>
    </location>
</feature>
<dbReference type="NCBIfam" id="NF037982">
    <property type="entry name" value="Nramp_1"/>
    <property type="match status" value="1"/>
</dbReference>
<dbReference type="NCBIfam" id="TIGR01197">
    <property type="entry name" value="nramp"/>
    <property type="match status" value="1"/>
</dbReference>
<comment type="similarity">
    <text evidence="2">Belongs to the NRAMP family.</text>
</comment>
<dbReference type="NCBIfam" id="NF001923">
    <property type="entry name" value="PRK00701.1"/>
    <property type="match status" value="1"/>
</dbReference>
<dbReference type="GO" id="GO:0015086">
    <property type="term" value="F:cadmium ion transmembrane transporter activity"/>
    <property type="evidence" value="ECO:0007669"/>
    <property type="project" value="TreeGrafter"/>
</dbReference>
<feature type="transmembrane region" description="Helical" evidence="7">
    <location>
        <begin position="257"/>
        <end position="284"/>
    </location>
</feature>
<evidence type="ECO:0000259" key="8">
    <source>
        <dbReference type="Pfam" id="PF00582"/>
    </source>
</evidence>
<dbReference type="PANTHER" id="PTHR11706:SF33">
    <property type="entry name" value="NATURAL RESISTANCE-ASSOCIATED MACROPHAGE PROTEIN 2"/>
    <property type="match status" value="1"/>
</dbReference>
<evidence type="ECO:0000256" key="6">
    <source>
        <dbReference type="ARBA" id="ARBA00023136"/>
    </source>
</evidence>
<name>A0AAV4GZY9_9GAST</name>
<dbReference type="SUPFAM" id="SSF52402">
    <property type="entry name" value="Adenine nucleotide alpha hydrolases-like"/>
    <property type="match status" value="1"/>
</dbReference>
<feature type="transmembrane region" description="Helical" evidence="7">
    <location>
        <begin position="347"/>
        <end position="366"/>
    </location>
</feature>
<feature type="transmembrane region" description="Helical" evidence="7">
    <location>
        <begin position="32"/>
        <end position="47"/>
    </location>
</feature>
<dbReference type="GO" id="GO:0005886">
    <property type="term" value="C:plasma membrane"/>
    <property type="evidence" value="ECO:0007669"/>
    <property type="project" value="TreeGrafter"/>
</dbReference>
<comment type="caution">
    <text evidence="9">The sequence shown here is derived from an EMBL/GenBank/DDBJ whole genome shotgun (WGS) entry which is preliminary data.</text>
</comment>
<keyword evidence="5 7" id="KW-1133">Transmembrane helix</keyword>
<dbReference type="CDD" id="cd00293">
    <property type="entry name" value="USP-like"/>
    <property type="match status" value="1"/>
</dbReference>
<feature type="transmembrane region" description="Helical" evidence="7">
    <location>
        <begin position="67"/>
        <end position="89"/>
    </location>
</feature>
<reference evidence="9 10" key="1">
    <citation type="journal article" date="2021" name="Elife">
        <title>Chloroplast acquisition without the gene transfer in kleptoplastic sea slugs, Plakobranchus ocellatus.</title>
        <authorList>
            <person name="Maeda T."/>
            <person name="Takahashi S."/>
            <person name="Yoshida T."/>
            <person name="Shimamura S."/>
            <person name="Takaki Y."/>
            <person name="Nagai Y."/>
            <person name="Toyoda A."/>
            <person name="Suzuki Y."/>
            <person name="Arimoto A."/>
            <person name="Ishii H."/>
            <person name="Satoh N."/>
            <person name="Nishiyama T."/>
            <person name="Hasebe M."/>
            <person name="Maruyama T."/>
            <person name="Minagawa J."/>
            <person name="Obokata J."/>
            <person name="Shigenobu S."/>
        </authorList>
    </citation>
    <scope>NUCLEOTIDE SEQUENCE [LARGE SCALE GENOMIC DNA]</scope>
</reference>
<evidence type="ECO:0000256" key="3">
    <source>
        <dbReference type="ARBA" id="ARBA00022448"/>
    </source>
</evidence>
<dbReference type="Pfam" id="PF00582">
    <property type="entry name" value="Usp"/>
    <property type="match status" value="1"/>
</dbReference>
<dbReference type="Proteomes" id="UP000762676">
    <property type="component" value="Unassembled WGS sequence"/>
</dbReference>
<dbReference type="PRINTS" id="PR00447">
    <property type="entry name" value="NATRESASSCMP"/>
</dbReference>
<evidence type="ECO:0000256" key="7">
    <source>
        <dbReference type="SAM" id="Phobius"/>
    </source>
</evidence>
<evidence type="ECO:0000256" key="2">
    <source>
        <dbReference type="ARBA" id="ARBA00006670"/>
    </source>
</evidence>
<dbReference type="GO" id="GO:0005384">
    <property type="term" value="F:manganese ion transmembrane transporter activity"/>
    <property type="evidence" value="ECO:0007669"/>
    <property type="project" value="TreeGrafter"/>
</dbReference>
<dbReference type="InterPro" id="IPR001046">
    <property type="entry name" value="NRAMP_fam"/>
</dbReference>
<dbReference type="InterPro" id="IPR006016">
    <property type="entry name" value="UspA"/>
</dbReference>
<feature type="transmembrane region" description="Helical" evidence="7">
    <location>
        <begin position="142"/>
        <end position="160"/>
    </location>
</feature>
<keyword evidence="10" id="KW-1185">Reference proteome</keyword>
<dbReference type="InterPro" id="IPR014729">
    <property type="entry name" value="Rossmann-like_a/b/a_fold"/>
</dbReference>
<evidence type="ECO:0000256" key="5">
    <source>
        <dbReference type="ARBA" id="ARBA00022989"/>
    </source>
</evidence>